<dbReference type="PROSITE" id="PS50943">
    <property type="entry name" value="HTH_CROC1"/>
    <property type="match status" value="1"/>
</dbReference>
<evidence type="ECO:0000259" key="2">
    <source>
        <dbReference type="PROSITE" id="PS50943"/>
    </source>
</evidence>
<dbReference type="GO" id="GO:0003677">
    <property type="term" value="F:DNA binding"/>
    <property type="evidence" value="ECO:0007669"/>
    <property type="project" value="UniProtKB-KW"/>
</dbReference>
<evidence type="ECO:0000313" key="3">
    <source>
        <dbReference type="EMBL" id="HIQ70161.1"/>
    </source>
</evidence>
<comment type="caution">
    <text evidence="3">The sequence shown here is derived from an EMBL/GenBank/DDBJ whole genome shotgun (WGS) entry which is preliminary data.</text>
</comment>
<keyword evidence="1" id="KW-0238">DNA-binding</keyword>
<dbReference type="PANTHER" id="PTHR46558:SF3">
    <property type="entry name" value="TRANSCRIPTIONAL REGULATOR"/>
    <property type="match status" value="1"/>
</dbReference>
<reference evidence="3" key="2">
    <citation type="journal article" date="2021" name="PeerJ">
        <title>Extensive microbial diversity within the chicken gut microbiome revealed by metagenomics and culture.</title>
        <authorList>
            <person name="Gilroy R."/>
            <person name="Ravi A."/>
            <person name="Getino M."/>
            <person name="Pursley I."/>
            <person name="Horton D.L."/>
            <person name="Alikhan N.F."/>
            <person name="Baker D."/>
            <person name="Gharbi K."/>
            <person name="Hall N."/>
            <person name="Watson M."/>
            <person name="Adriaenssens E.M."/>
            <person name="Foster-Nyarko E."/>
            <person name="Jarju S."/>
            <person name="Secka A."/>
            <person name="Antonio M."/>
            <person name="Oren A."/>
            <person name="Chaudhuri R.R."/>
            <person name="La Ragione R."/>
            <person name="Hildebrand F."/>
            <person name="Pallen M.J."/>
        </authorList>
    </citation>
    <scope>NUCLEOTIDE SEQUENCE</scope>
    <source>
        <strain evidence="3">ChiSjej2B20-13462</strain>
    </source>
</reference>
<reference evidence="3" key="1">
    <citation type="submission" date="2020-10" db="EMBL/GenBank/DDBJ databases">
        <authorList>
            <person name="Gilroy R."/>
        </authorList>
    </citation>
    <scope>NUCLEOTIDE SEQUENCE</scope>
    <source>
        <strain evidence="3">ChiSjej2B20-13462</strain>
    </source>
</reference>
<organism evidence="3 4">
    <name type="scientific">Candidatus Avoscillospira stercorigallinarum</name>
    <dbReference type="NCBI Taxonomy" id="2840708"/>
    <lineage>
        <taxon>Bacteria</taxon>
        <taxon>Bacillati</taxon>
        <taxon>Bacillota</taxon>
        <taxon>Clostridia</taxon>
        <taxon>Eubacteriales</taxon>
        <taxon>Oscillospiraceae</taxon>
        <taxon>Oscillospiraceae incertae sedis</taxon>
        <taxon>Candidatus Avoscillospira</taxon>
    </lineage>
</organism>
<dbReference type="InterPro" id="IPR010982">
    <property type="entry name" value="Lambda_DNA-bd_dom_sf"/>
</dbReference>
<evidence type="ECO:0000313" key="4">
    <source>
        <dbReference type="Proteomes" id="UP000886874"/>
    </source>
</evidence>
<proteinExistence type="predicted"/>
<dbReference type="AlphaFoldDB" id="A0A9D1CNU6"/>
<evidence type="ECO:0000256" key="1">
    <source>
        <dbReference type="ARBA" id="ARBA00023125"/>
    </source>
</evidence>
<protein>
    <submittedName>
        <fullName evidence="3">Helix-turn-helix transcriptional regulator</fullName>
    </submittedName>
</protein>
<feature type="domain" description="HTH cro/C1-type" evidence="2">
    <location>
        <begin position="1"/>
        <end position="46"/>
    </location>
</feature>
<sequence length="117" mass="13466">MTQDELAEALYVTRQTVSNYETGRSRPDVEMLLRIAEVLQADVHHLLYGPPVPVDRRKELRQFLICAGTVVLLWTGRLALRYWSLDFLQEHYGSVICELPLYLTDYGVRPATILLFG</sequence>
<accession>A0A9D1CNU6</accession>
<dbReference type="Gene3D" id="1.10.260.40">
    <property type="entry name" value="lambda repressor-like DNA-binding domains"/>
    <property type="match status" value="1"/>
</dbReference>
<dbReference type="SUPFAM" id="SSF47413">
    <property type="entry name" value="lambda repressor-like DNA-binding domains"/>
    <property type="match status" value="1"/>
</dbReference>
<dbReference type="PANTHER" id="PTHR46558">
    <property type="entry name" value="TRACRIPTIONAL REGULATORY PROTEIN-RELATED-RELATED"/>
    <property type="match status" value="1"/>
</dbReference>
<name>A0A9D1CNU6_9FIRM</name>
<dbReference type="EMBL" id="DVFN01000106">
    <property type="protein sequence ID" value="HIQ70161.1"/>
    <property type="molecule type" value="Genomic_DNA"/>
</dbReference>
<dbReference type="Pfam" id="PF01381">
    <property type="entry name" value="HTH_3"/>
    <property type="match status" value="1"/>
</dbReference>
<dbReference type="Proteomes" id="UP000886874">
    <property type="component" value="Unassembled WGS sequence"/>
</dbReference>
<dbReference type="InterPro" id="IPR001387">
    <property type="entry name" value="Cro/C1-type_HTH"/>
</dbReference>
<gene>
    <name evidence="3" type="ORF">IAA67_07525</name>
</gene>
<dbReference type="CDD" id="cd00093">
    <property type="entry name" value="HTH_XRE"/>
    <property type="match status" value="1"/>
</dbReference>
<dbReference type="SMART" id="SM00530">
    <property type="entry name" value="HTH_XRE"/>
    <property type="match status" value="1"/>
</dbReference>